<evidence type="ECO:0000313" key="1">
    <source>
        <dbReference type="EMBL" id="KAI9920115.1"/>
    </source>
</evidence>
<gene>
    <name evidence="1" type="ORF">PsorP6_015745</name>
</gene>
<keyword evidence="2" id="KW-1185">Reference proteome</keyword>
<proteinExistence type="predicted"/>
<protein>
    <submittedName>
        <fullName evidence="1">Uncharacterized protein</fullName>
    </submittedName>
</protein>
<comment type="caution">
    <text evidence="1">The sequence shown here is derived from an EMBL/GenBank/DDBJ whole genome shotgun (WGS) entry which is preliminary data.</text>
</comment>
<accession>A0ACC0WN60</accession>
<organism evidence="1 2">
    <name type="scientific">Peronosclerospora sorghi</name>
    <dbReference type="NCBI Taxonomy" id="230839"/>
    <lineage>
        <taxon>Eukaryota</taxon>
        <taxon>Sar</taxon>
        <taxon>Stramenopiles</taxon>
        <taxon>Oomycota</taxon>
        <taxon>Peronosporomycetes</taxon>
        <taxon>Peronosporales</taxon>
        <taxon>Peronosporaceae</taxon>
        <taxon>Peronosclerospora</taxon>
    </lineage>
</organism>
<dbReference type="Proteomes" id="UP001163321">
    <property type="component" value="Chromosome 10"/>
</dbReference>
<evidence type="ECO:0000313" key="2">
    <source>
        <dbReference type="Proteomes" id="UP001163321"/>
    </source>
</evidence>
<reference evidence="1 2" key="1">
    <citation type="journal article" date="2022" name="bioRxiv">
        <title>The genome of the oomycete Peronosclerospora sorghi, a cosmopolitan pathogen of maize and sorghum, is inflated with dispersed pseudogenes.</title>
        <authorList>
            <person name="Fletcher K."/>
            <person name="Martin F."/>
            <person name="Isakeit T."/>
            <person name="Cavanaugh K."/>
            <person name="Magill C."/>
            <person name="Michelmore R."/>
        </authorList>
    </citation>
    <scope>NUCLEOTIDE SEQUENCE [LARGE SCALE GENOMIC DNA]</scope>
    <source>
        <strain evidence="1">P6</strain>
    </source>
</reference>
<sequence length="359" mass="40721">MSTEDPVQRKTSVATPLSTLDDQARARGDSGVGDLVPVRERVLSLLNHHHSPVTTSMSVRKSTRRKRKVTFKNMYAPDVVPPSKVQSYDELVFTVAGLFHTTSFLHDPDDWGFEDPTSEGGGASDDEFDDPDPPLERSIPLMIAEFLYRSAIYLGYPPGETPWLPGFRQEKKFSSNDVKRWRRLAHFDWEAEERAFLNHHAPCEARRDRTESNGQTSLIATIGANFNLQRPDTPVHPASDDEATRRMQTSLVSIKKKVKLRRAVTNWIHRSRHTARPPRGADNVAMEAKSPFVERSAEPSDEKRKQTGRDTVAVSWLHPPPIASSRDLRLLVDIINSCVYCGQFRFRARDILRLCNVKI</sequence>
<name>A0ACC0WN60_9STRA</name>
<dbReference type="EMBL" id="CM047589">
    <property type="protein sequence ID" value="KAI9920115.1"/>
    <property type="molecule type" value="Genomic_DNA"/>
</dbReference>